<dbReference type="Proteomes" id="UP000826725">
    <property type="component" value="Chromosome"/>
</dbReference>
<organism evidence="6 7">
    <name type="scientific">Desulfomarina profundi</name>
    <dbReference type="NCBI Taxonomy" id="2772557"/>
    <lineage>
        <taxon>Bacteria</taxon>
        <taxon>Pseudomonadati</taxon>
        <taxon>Thermodesulfobacteriota</taxon>
        <taxon>Desulfobulbia</taxon>
        <taxon>Desulfobulbales</taxon>
        <taxon>Desulfobulbaceae</taxon>
        <taxon>Desulfomarina</taxon>
    </lineage>
</organism>
<dbReference type="PANTHER" id="PTHR30085">
    <property type="entry name" value="AMINO ACID ABC TRANSPORTER PERMEASE"/>
    <property type="match status" value="1"/>
</dbReference>
<dbReference type="PROSITE" id="PS01039">
    <property type="entry name" value="SBP_BACTERIAL_3"/>
    <property type="match status" value="1"/>
</dbReference>
<feature type="domain" description="Solute-binding protein family 3/N-terminal" evidence="5">
    <location>
        <begin position="6"/>
        <end position="235"/>
    </location>
</feature>
<evidence type="ECO:0000256" key="3">
    <source>
        <dbReference type="ARBA" id="ARBA00022729"/>
    </source>
</evidence>
<dbReference type="AlphaFoldDB" id="A0A8D5JEY3"/>
<dbReference type="SMART" id="SM00062">
    <property type="entry name" value="PBPb"/>
    <property type="match status" value="1"/>
</dbReference>
<evidence type="ECO:0000256" key="2">
    <source>
        <dbReference type="ARBA" id="ARBA00022448"/>
    </source>
</evidence>
<proteinExistence type="inferred from homology"/>
<comment type="similarity">
    <text evidence="1 4">Belongs to the bacterial solute-binding protein 3 family.</text>
</comment>
<evidence type="ECO:0000259" key="5">
    <source>
        <dbReference type="SMART" id="SM00062"/>
    </source>
</evidence>
<reference evidence="6" key="1">
    <citation type="submission" date="2020-09" db="EMBL/GenBank/DDBJ databases">
        <title>Desulfogranum mesoprofundum gen. nov., sp. nov., a novel mesophilic, sulfate-reducing chemolithoautotroph isolated from a deep-sea hydrothermal vent chimney in the Suiyo Seamount.</title>
        <authorList>
            <person name="Hashimoto Y."/>
            <person name="Nakagawa S."/>
        </authorList>
    </citation>
    <scope>NUCLEOTIDE SEQUENCE</scope>
    <source>
        <strain evidence="6">KT2</strain>
    </source>
</reference>
<dbReference type="GO" id="GO:0006865">
    <property type="term" value="P:amino acid transport"/>
    <property type="evidence" value="ECO:0007669"/>
    <property type="project" value="TreeGrafter"/>
</dbReference>
<keyword evidence="7" id="KW-1185">Reference proteome</keyword>
<accession>A0A8D5JEY3</accession>
<dbReference type="InterPro" id="IPR001638">
    <property type="entry name" value="Solute-binding_3/MltF_N"/>
</dbReference>
<dbReference type="EMBL" id="AP024086">
    <property type="protein sequence ID" value="BCL63123.1"/>
    <property type="molecule type" value="Genomic_DNA"/>
</dbReference>
<dbReference type="CDD" id="cd13692">
    <property type="entry name" value="PBP2_BztA"/>
    <property type="match status" value="1"/>
</dbReference>
<evidence type="ECO:0000256" key="4">
    <source>
        <dbReference type="RuleBase" id="RU003744"/>
    </source>
</evidence>
<dbReference type="PANTHER" id="PTHR30085:SF7">
    <property type="entry name" value="AMINO-ACID ABC TRANSPORTER-BINDING PROTEIN YHDW-RELATED"/>
    <property type="match status" value="1"/>
</dbReference>
<name>A0A8D5JEY3_9BACT</name>
<keyword evidence="2" id="KW-0813">Transport</keyword>
<sequence length="310" mass="33965">MAKRGFLQCGVSTGIPGFSLVDEKGNWSGLDVDICRAVAAAVLGNAKEVKFSPLVENESYTALLSGDVDILARNSTWTFSRDSALAVNFAGISYYDGQGLLIAGKPNVTGLGNLKKVKLCSQVRSGLEDNLIDYFTRNKIEFKKVEFATSDLAVKGFEEGRCDALTMQQSMLYGIRLGLVDPEKSKVLPDVISKEPLGPVVRQGDDTWFDIVKWSLFVMIGAEELGISSKNVDEMKLSNRLAVKRLLGLEGDLGKGLGLKGDWAYQIIKQVGNYGEVFERNLGAESLLKVDRGLNRLWNNGGLHYCPPFR</sequence>
<dbReference type="KEGG" id="dbk:DGMP_38160"/>
<evidence type="ECO:0000313" key="7">
    <source>
        <dbReference type="Proteomes" id="UP000826725"/>
    </source>
</evidence>
<protein>
    <submittedName>
        <fullName evidence="6">Amino acid ABC transporter substrate-binding protein</fullName>
    </submittedName>
</protein>
<gene>
    <name evidence="6" type="ORF">DGMP_38160</name>
</gene>
<dbReference type="Pfam" id="PF00497">
    <property type="entry name" value="SBP_bac_3"/>
    <property type="match status" value="1"/>
</dbReference>
<dbReference type="InterPro" id="IPR051455">
    <property type="entry name" value="Bact_solute-bind_prot3"/>
</dbReference>
<keyword evidence="3" id="KW-0732">Signal</keyword>
<dbReference type="InterPro" id="IPR018313">
    <property type="entry name" value="SBP_3_CS"/>
</dbReference>
<evidence type="ECO:0000256" key="1">
    <source>
        <dbReference type="ARBA" id="ARBA00010333"/>
    </source>
</evidence>
<evidence type="ECO:0000313" key="6">
    <source>
        <dbReference type="EMBL" id="BCL63123.1"/>
    </source>
</evidence>